<evidence type="ECO:0000256" key="1">
    <source>
        <dbReference type="ARBA" id="ARBA00004442"/>
    </source>
</evidence>
<keyword evidence="9" id="KW-1185">Reference proteome</keyword>
<dbReference type="InterPro" id="IPR036737">
    <property type="entry name" value="OmpA-like_sf"/>
</dbReference>
<dbReference type="InterPro" id="IPR050330">
    <property type="entry name" value="Bact_OuterMem_StrucFunc"/>
</dbReference>
<sequence>MRFPVRARRLTAIAAVLAVTGGCGLLPGAGGDGAGQGGADGGASGGAGGEGAEAITSRPLTDHPDDSEARISLTRIDGESMLATMELEATGEEEVSIWGEAYYRLSRNEDDNHSFSGIGWIDAESNALQLPYMREDGTCLCTETERTSEQDVDPGETSTFAAVLPAPGPDVDRVSLITTMTSPFIDVPIEDGEADPASHGIPHPDEDAQAEPFPLPFGGVSAAADGSEETLTGPSSTDINLSTDVLFAVDESELTGEASAILEEAAGRIDASGATEVRIEGHADDTGTDEINDPLSEDRAESVRDELDRLIDRDVSFDTEGFGSREPLVEGDGEEARKRNRRVTVVLPTDSMTDPGSAAPGAEAGGSGAGEEESGDGGGGGTGKPATEYSVRLNEEVINDVVDYTLSPTALRRIDGGYAILTYTVTNNGDEDENPWGALKAEEDEATGMAAEGIALVDPADGRRYRTSLVYEPDEEDGEEIAKCACTNLNQVDHIDPGGDREYYAVVQLPSGADPVDIEAGIFPVMEGVAFD</sequence>
<dbReference type="Pfam" id="PF00691">
    <property type="entry name" value="OmpA"/>
    <property type="match status" value="1"/>
</dbReference>
<dbReference type="AlphaFoldDB" id="A0A7W8VDD6"/>
<dbReference type="Gene3D" id="3.30.1330.60">
    <property type="entry name" value="OmpA-like domain"/>
    <property type="match status" value="1"/>
</dbReference>
<dbReference type="CDD" id="cd07185">
    <property type="entry name" value="OmpA_C-like"/>
    <property type="match status" value="1"/>
</dbReference>
<keyword evidence="3" id="KW-0998">Cell outer membrane</keyword>
<evidence type="ECO:0000259" key="7">
    <source>
        <dbReference type="PROSITE" id="PS51123"/>
    </source>
</evidence>
<feature type="compositionally biased region" description="Gly residues" evidence="5">
    <location>
        <begin position="33"/>
        <end position="51"/>
    </location>
</feature>
<feature type="region of interest" description="Disordered" evidence="5">
    <location>
        <begin position="280"/>
        <end position="301"/>
    </location>
</feature>
<feature type="region of interest" description="Disordered" evidence="5">
    <location>
        <begin position="318"/>
        <end position="387"/>
    </location>
</feature>
<feature type="domain" description="OmpA-like" evidence="7">
    <location>
        <begin position="234"/>
        <end position="351"/>
    </location>
</feature>
<evidence type="ECO:0000256" key="3">
    <source>
        <dbReference type="ARBA" id="ARBA00023237"/>
    </source>
</evidence>
<reference evidence="8 9" key="1">
    <citation type="submission" date="2020-08" db="EMBL/GenBank/DDBJ databases">
        <title>Sequencing the genomes of 1000 actinobacteria strains.</title>
        <authorList>
            <person name="Klenk H.-P."/>
        </authorList>
    </citation>
    <scope>NUCLEOTIDE SEQUENCE [LARGE SCALE GENOMIC DNA]</scope>
    <source>
        <strain evidence="8 9">DSM 44551</strain>
    </source>
</reference>
<keyword evidence="6" id="KW-0732">Signal</keyword>
<evidence type="ECO:0000256" key="5">
    <source>
        <dbReference type="SAM" id="MobiDB-lite"/>
    </source>
</evidence>
<dbReference type="InterPro" id="IPR006664">
    <property type="entry name" value="OMP_bac"/>
</dbReference>
<evidence type="ECO:0000256" key="4">
    <source>
        <dbReference type="PROSITE-ProRule" id="PRU00473"/>
    </source>
</evidence>
<evidence type="ECO:0000313" key="9">
    <source>
        <dbReference type="Proteomes" id="UP000572635"/>
    </source>
</evidence>
<evidence type="ECO:0000313" key="8">
    <source>
        <dbReference type="EMBL" id="MBB5432401.1"/>
    </source>
</evidence>
<dbReference type="EMBL" id="JACHDB010000001">
    <property type="protein sequence ID" value="MBB5432401.1"/>
    <property type="molecule type" value="Genomic_DNA"/>
</dbReference>
<comment type="caution">
    <text evidence="8">The sequence shown here is derived from an EMBL/GenBank/DDBJ whole genome shotgun (WGS) entry which is preliminary data.</text>
</comment>
<dbReference type="PRINTS" id="PR01021">
    <property type="entry name" value="OMPADOMAIN"/>
</dbReference>
<dbReference type="RefSeq" id="WP_184391974.1">
    <property type="nucleotide sequence ID" value="NZ_BAAAJD010000042.1"/>
</dbReference>
<gene>
    <name evidence="8" type="ORF">HDA36_002485</name>
</gene>
<dbReference type="PROSITE" id="PS51123">
    <property type="entry name" value="OMPA_2"/>
    <property type="match status" value="1"/>
</dbReference>
<evidence type="ECO:0000256" key="2">
    <source>
        <dbReference type="ARBA" id="ARBA00023136"/>
    </source>
</evidence>
<feature type="signal peptide" evidence="6">
    <location>
        <begin position="1"/>
        <end position="18"/>
    </location>
</feature>
<feature type="region of interest" description="Disordered" evidence="5">
    <location>
        <begin position="33"/>
        <end position="67"/>
    </location>
</feature>
<name>A0A7W8VDD6_9ACTN</name>
<organism evidence="8 9">
    <name type="scientific">Nocardiopsis composta</name>
    <dbReference type="NCBI Taxonomy" id="157465"/>
    <lineage>
        <taxon>Bacteria</taxon>
        <taxon>Bacillati</taxon>
        <taxon>Actinomycetota</taxon>
        <taxon>Actinomycetes</taxon>
        <taxon>Streptosporangiales</taxon>
        <taxon>Nocardiopsidaceae</taxon>
        <taxon>Nocardiopsis</taxon>
    </lineage>
</organism>
<dbReference type="SUPFAM" id="SSF103088">
    <property type="entry name" value="OmpA-like"/>
    <property type="match status" value="1"/>
</dbReference>
<dbReference type="InterPro" id="IPR006665">
    <property type="entry name" value="OmpA-like"/>
</dbReference>
<dbReference type="Proteomes" id="UP000572635">
    <property type="component" value="Unassembled WGS sequence"/>
</dbReference>
<accession>A0A7W8VDD6</accession>
<protein>
    <submittedName>
        <fullName evidence="8">Outer membrane protein OmpA-like peptidoglycan-associated protein</fullName>
    </submittedName>
</protein>
<feature type="chain" id="PRO_5038732077" evidence="6">
    <location>
        <begin position="19"/>
        <end position="532"/>
    </location>
</feature>
<proteinExistence type="predicted"/>
<dbReference type="PANTHER" id="PTHR30329:SF21">
    <property type="entry name" value="LIPOPROTEIN YIAD-RELATED"/>
    <property type="match status" value="1"/>
</dbReference>
<dbReference type="PROSITE" id="PS51257">
    <property type="entry name" value="PROKAR_LIPOPROTEIN"/>
    <property type="match status" value="1"/>
</dbReference>
<evidence type="ECO:0000256" key="6">
    <source>
        <dbReference type="SAM" id="SignalP"/>
    </source>
</evidence>
<keyword evidence="2 4" id="KW-0472">Membrane</keyword>
<dbReference type="PANTHER" id="PTHR30329">
    <property type="entry name" value="STATOR ELEMENT OF FLAGELLAR MOTOR COMPLEX"/>
    <property type="match status" value="1"/>
</dbReference>
<comment type="subcellular location">
    <subcellularLocation>
        <location evidence="1">Cell outer membrane</location>
    </subcellularLocation>
</comment>
<dbReference type="GO" id="GO:0009279">
    <property type="term" value="C:cell outer membrane"/>
    <property type="evidence" value="ECO:0007669"/>
    <property type="project" value="UniProtKB-SubCell"/>
</dbReference>